<reference evidence="4" key="1">
    <citation type="journal article" date="2019" name="Int. J. Syst. Evol. Microbiol.">
        <title>The Global Catalogue of Microorganisms (GCM) 10K type strain sequencing project: providing services to taxonomists for standard genome sequencing and annotation.</title>
        <authorList>
            <consortium name="The Broad Institute Genomics Platform"/>
            <consortium name="The Broad Institute Genome Sequencing Center for Infectious Disease"/>
            <person name="Wu L."/>
            <person name="Ma J."/>
        </authorList>
    </citation>
    <scope>NUCLEOTIDE SEQUENCE [LARGE SCALE GENOMIC DNA]</scope>
    <source>
        <strain evidence="4">CGMCC 4.7349</strain>
    </source>
</reference>
<dbReference type="SMART" id="SM00943">
    <property type="entry name" value="Prim-Pol"/>
    <property type="match status" value="1"/>
</dbReference>
<evidence type="ECO:0000313" key="3">
    <source>
        <dbReference type="EMBL" id="GGO56730.1"/>
    </source>
</evidence>
<evidence type="ECO:0000259" key="2">
    <source>
        <dbReference type="SMART" id="SM00943"/>
    </source>
</evidence>
<evidence type="ECO:0000256" key="1">
    <source>
        <dbReference type="SAM" id="MobiDB-lite"/>
    </source>
</evidence>
<organism evidence="3 4">
    <name type="scientific">Streptomyces lasiicapitis</name>
    <dbReference type="NCBI Taxonomy" id="1923961"/>
    <lineage>
        <taxon>Bacteria</taxon>
        <taxon>Bacillati</taxon>
        <taxon>Actinomycetota</taxon>
        <taxon>Actinomycetes</taxon>
        <taxon>Kitasatosporales</taxon>
        <taxon>Streptomycetaceae</taxon>
        <taxon>Streptomyces</taxon>
    </lineage>
</organism>
<feature type="domain" description="DNA primase/polymerase bifunctional N-terminal" evidence="2">
    <location>
        <begin position="112"/>
        <end position="290"/>
    </location>
</feature>
<dbReference type="InterPro" id="IPR015330">
    <property type="entry name" value="DNA_primase/pol_bifunc_N"/>
</dbReference>
<dbReference type="Pfam" id="PF09250">
    <property type="entry name" value="Prim-Pol"/>
    <property type="match status" value="1"/>
</dbReference>
<protein>
    <recommendedName>
        <fullName evidence="2">DNA primase/polymerase bifunctional N-terminal domain-containing protein</fullName>
    </recommendedName>
</protein>
<sequence length="302" mass="31366">MGFTIGGIRGTKEPRAGVRGTNETDGTDGAARGSEEGGTKEGGRKVGATKEHGTKEGSGKEGGTGRSGVTKEARAARETKEPRAARETKEPRESRSASRRRCRSSASDCTAVAEYTGLWGWAAVPGARAQDGRCSCGRADCPAPGAHPLDFAPEVPAGATLDEVTEAWAQFPGAAVMLPVGRSFDVIEVAETAGRRALVRLERMGLPLGPVAATPDGRTHFFVAPGAAAELPQLLYRMGWDDAALDLHGLGPGAHITAPPSDRGGLGPVRWLRSPDPDSVTGPPHARLVLGTLAYVAHRSPA</sequence>
<accession>A0ABQ2MRK7</accession>
<proteinExistence type="predicted"/>
<name>A0ABQ2MRK7_9ACTN</name>
<evidence type="ECO:0000313" key="4">
    <source>
        <dbReference type="Proteomes" id="UP000656881"/>
    </source>
</evidence>
<keyword evidence="4" id="KW-1185">Reference proteome</keyword>
<feature type="compositionally biased region" description="Basic and acidic residues" evidence="1">
    <location>
        <begin position="33"/>
        <end position="59"/>
    </location>
</feature>
<dbReference type="EMBL" id="BMNG01000019">
    <property type="protein sequence ID" value="GGO56730.1"/>
    <property type="molecule type" value="Genomic_DNA"/>
</dbReference>
<dbReference type="Proteomes" id="UP000656881">
    <property type="component" value="Unassembled WGS sequence"/>
</dbReference>
<feature type="region of interest" description="Disordered" evidence="1">
    <location>
        <begin position="1"/>
        <end position="103"/>
    </location>
</feature>
<feature type="compositionally biased region" description="Basic and acidic residues" evidence="1">
    <location>
        <begin position="69"/>
        <end position="96"/>
    </location>
</feature>
<gene>
    <name evidence="3" type="ORF">GCM10012286_71890</name>
</gene>
<comment type="caution">
    <text evidence="3">The sequence shown here is derived from an EMBL/GenBank/DDBJ whole genome shotgun (WGS) entry which is preliminary data.</text>
</comment>